<keyword evidence="1" id="KW-0677">Repeat</keyword>
<dbReference type="AlphaFoldDB" id="A0A383EQS9"/>
<dbReference type="InterPro" id="IPR011990">
    <property type="entry name" value="TPR-like_helical_dom_sf"/>
</dbReference>
<keyword evidence="2" id="KW-0802">TPR repeat</keyword>
<gene>
    <name evidence="3" type="ORF">METZ01_LOCUS511965</name>
</gene>
<dbReference type="EMBL" id="UINC01227985">
    <property type="protein sequence ID" value="SVE59111.1"/>
    <property type="molecule type" value="Genomic_DNA"/>
</dbReference>
<feature type="non-terminal residue" evidence="3">
    <location>
        <position position="1"/>
    </location>
</feature>
<organism evidence="3">
    <name type="scientific">marine metagenome</name>
    <dbReference type="NCBI Taxonomy" id="408172"/>
    <lineage>
        <taxon>unclassified sequences</taxon>
        <taxon>metagenomes</taxon>
        <taxon>ecological metagenomes</taxon>
    </lineage>
</organism>
<dbReference type="InterPro" id="IPR051685">
    <property type="entry name" value="Ycf3/AcsC/BcsC/TPR_MFPF"/>
</dbReference>
<dbReference type="Gene3D" id="1.25.40.10">
    <property type="entry name" value="Tetratricopeptide repeat domain"/>
    <property type="match status" value="1"/>
</dbReference>
<dbReference type="Pfam" id="PF14559">
    <property type="entry name" value="TPR_19"/>
    <property type="match status" value="1"/>
</dbReference>
<dbReference type="PROSITE" id="PS50005">
    <property type="entry name" value="TPR"/>
    <property type="match status" value="2"/>
</dbReference>
<dbReference type="SMART" id="SM00028">
    <property type="entry name" value="TPR"/>
    <property type="match status" value="3"/>
</dbReference>
<evidence type="ECO:0000256" key="1">
    <source>
        <dbReference type="ARBA" id="ARBA00022737"/>
    </source>
</evidence>
<evidence type="ECO:0000313" key="3">
    <source>
        <dbReference type="EMBL" id="SVE59111.1"/>
    </source>
</evidence>
<dbReference type="PANTHER" id="PTHR44943">
    <property type="entry name" value="CELLULOSE SYNTHASE OPERON PROTEIN C"/>
    <property type="match status" value="1"/>
</dbReference>
<dbReference type="InterPro" id="IPR019734">
    <property type="entry name" value="TPR_rpt"/>
</dbReference>
<protein>
    <submittedName>
        <fullName evidence="3">Uncharacterized protein</fullName>
    </submittedName>
</protein>
<evidence type="ECO:0000256" key="2">
    <source>
        <dbReference type="ARBA" id="ARBA00022803"/>
    </source>
</evidence>
<name>A0A383EQS9_9ZZZZ</name>
<proteinExistence type="predicted"/>
<sequence>PDLASFHYSLGNAYKKLKRYDEALSEYKLTLKYDPKHVDSMNNRGVIYLTLNLNKLAEKEFESVLNLAKDHPSALNNLAGIRFSQGHYRKALILLDRYLLIKPNDTHVQEARRAIHLILDHEVP</sequence>
<dbReference type="SUPFAM" id="SSF48452">
    <property type="entry name" value="TPR-like"/>
    <property type="match status" value="1"/>
</dbReference>
<dbReference type="InterPro" id="IPR013105">
    <property type="entry name" value="TPR_2"/>
</dbReference>
<reference evidence="3" key="1">
    <citation type="submission" date="2018-05" db="EMBL/GenBank/DDBJ databases">
        <authorList>
            <person name="Lanie J.A."/>
            <person name="Ng W.-L."/>
            <person name="Kazmierczak K.M."/>
            <person name="Andrzejewski T.M."/>
            <person name="Davidsen T.M."/>
            <person name="Wayne K.J."/>
            <person name="Tettelin H."/>
            <person name="Glass J.I."/>
            <person name="Rusch D."/>
            <person name="Podicherti R."/>
            <person name="Tsui H.-C.T."/>
            <person name="Winkler M.E."/>
        </authorList>
    </citation>
    <scope>NUCLEOTIDE SEQUENCE</scope>
</reference>
<dbReference type="PROSITE" id="PS50293">
    <property type="entry name" value="TPR_REGION"/>
    <property type="match status" value="1"/>
</dbReference>
<dbReference type="Pfam" id="PF07719">
    <property type="entry name" value="TPR_2"/>
    <property type="match status" value="1"/>
</dbReference>
<accession>A0A383EQS9</accession>
<dbReference type="PANTHER" id="PTHR44943:SF8">
    <property type="entry name" value="TPR REPEAT-CONTAINING PROTEIN MJ0263"/>
    <property type="match status" value="1"/>
</dbReference>